<dbReference type="UniPathway" id="UPA00060">
    <property type="reaction ID" value="UER00142"/>
</dbReference>
<reference evidence="5 6" key="1">
    <citation type="submission" date="2017-09" db="EMBL/GenBank/DDBJ databases">
        <title>Biodiversity and function of Thalassospira species in the particle-attached aromatic-hydrocarbon-degrading consortia from the surface seawater of the South China Sea.</title>
        <authorList>
            <person name="Dong C."/>
            <person name="Liu R."/>
            <person name="Shao Z."/>
        </authorList>
    </citation>
    <scope>NUCLEOTIDE SEQUENCE [LARGE SCALE GENOMIC DNA]</scope>
    <source>
        <strain evidence="5 6">CSC1P2</strain>
    </source>
</reference>
<dbReference type="PIRSF" id="PIRSF005303">
    <property type="entry name" value="Thiam_monoph_kin"/>
    <property type="match status" value="1"/>
</dbReference>
<feature type="binding site" evidence="2">
    <location>
        <position position="319"/>
    </location>
    <ligand>
        <name>substrate</name>
    </ligand>
</feature>
<organism evidence="5 6">
    <name type="scientific">Thalassospira marina</name>
    <dbReference type="NCBI Taxonomy" id="2048283"/>
    <lineage>
        <taxon>Bacteria</taxon>
        <taxon>Pseudomonadati</taxon>
        <taxon>Pseudomonadota</taxon>
        <taxon>Alphaproteobacteria</taxon>
        <taxon>Rhodospirillales</taxon>
        <taxon>Thalassospiraceae</taxon>
        <taxon>Thalassospira</taxon>
    </lineage>
</organism>
<dbReference type="Gene3D" id="3.30.1330.10">
    <property type="entry name" value="PurM-like, N-terminal domain"/>
    <property type="match status" value="1"/>
</dbReference>
<comment type="function">
    <text evidence="2">Catalyzes the ATP-dependent phosphorylation of thiamine-monophosphate (TMP) to form thiamine-pyrophosphate (TPP), the active form of vitamin B1.</text>
</comment>
<proteinExistence type="inferred from homology"/>
<evidence type="ECO:0000256" key="2">
    <source>
        <dbReference type="HAMAP-Rule" id="MF_02128"/>
    </source>
</evidence>
<dbReference type="InterPro" id="IPR036676">
    <property type="entry name" value="PurM-like_C_sf"/>
</dbReference>
<dbReference type="PANTHER" id="PTHR30270:SF0">
    <property type="entry name" value="THIAMINE-MONOPHOSPHATE KINASE"/>
    <property type="match status" value="1"/>
</dbReference>
<keyword evidence="1 2" id="KW-0784">Thiamine biosynthesis</keyword>
<dbReference type="SUPFAM" id="SSF55326">
    <property type="entry name" value="PurM N-terminal domain-like"/>
    <property type="match status" value="1"/>
</dbReference>
<dbReference type="InterPro" id="IPR010918">
    <property type="entry name" value="PurM-like_C_dom"/>
</dbReference>
<evidence type="ECO:0000259" key="3">
    <source>
        <dbReference type="Pfam" id="PF00586"/>
    </source>
</evidence>
<dbReference type="HAMAP" id="MF_02128">
    <property type="entry name" value="TMP_kinase"/>
    <property type="match status" value="1"/>
</dbReference>
<feature type="binding site" evidence="2">
    <location>
        <position position="220"/>
    </location>
    <ligand>
        <name>Mg(2+)</name>
        <dbReference type="ChEBI" id="CHEBI:18420"/>
        <label>5</label>
    </ligand>
</feature>
<feature type="binding site" evidence="2">
    <location>
        <position position="269"/>
    </location>
    <ligand>
        <name>substrate</name>
    </ligand>
</feature>
<dbReference type="GO" id="GO:0005524">
    <property type="term" value="F:ATP binding"/>
    <property type="evidence" value="ECO:0007669"/>
    <property type="project" value="UniProtKB-UniRule"/>
</dbReference>
<feature type="binding site" evidence="2">
    <location>
        <position position="123"/>
    </location>
    <ligand>
        <name>Mg(2+)</name>
        <dbReference type="ChEBI" id="CHEBI:18420"/>
        <label>1</label>
    </ligand>
</feature>
<comment type="caution">
    <text evidence="5">The sequence shown here is derived from an EMBL/GenBank/DDBJ whole genome shotgun (WGS) entry which is preliminary data.</text>
</comment>
<dbReference type="GO" id="GO:0009229">
    <property type="term" value="P:thiamine diphosphate biosynthetic process"/>
    <property type="evidence" value="ECO:0007669"/>
    <property type="project" value="UniProtKB-UniRule"/>
</dbReference>
<feature type="binding site" evidence="2">
    <location>
        <position position="217"/>
    </location>
    <ligand>
        <name>Mg(2+)</name>
        <dbReference type="ChEBI" id="CHEBI:18420"/>
        <label>3</label>
    </ligand>
</feature>
<dbReference type="EC" id="2.7.4.16" evidence="2"/>
<feature type="domain" description="PurM-like C-terminal" evidence="4">
    <location>
        <begin position="153"/>
        <end position="303"/>
    </location>
</feature>
<dbReference type="GO" id="GO:0009030">
    <property type="term" value="F:thiamine-phosphate kinase activity"/>
    <property type="evidence" value="ECO:0007669"/>
    <property type="project" value="UniProtKB-UniRule"/>
</dbReference>
<evidence type="ECO:0000313" key="6">
    <source>
        <dbReference type="Proteomes" id="UP000233597"/>
    </source>
</evidence>
<evidence type="ECO:0000256" key="1">
    <source>
        <dbReference type="ARBA" id="ARBA00022977"/>
    </source>
</evidence>
<dbReference type="AlphaFoldDB" id="A0A2N3KJH0"/>
<feature type="domain" description="PurM-like N-terminal" evidence="3">
    <location>
        <begin position="29"/>
        <end position="141"/>
    </location>
</feature>
<comment type="miscellaneous">
    <text evidence="2">Reaction mechanism of ThiL seems to utilize a direct, inline transfer of the gamma-phosphate of ATP to TMP rather than a phosphorylated enzyme intermediate.</text>
</comment>
<dbReference type="GO" id="GO:0000287">
    <property type="term" value="F:magnesium ion binding"/>
    <property type="evidence" value="ECO:0007669"/>
    <property type="project" value="UniProtKB-UniRule"/>
</dbReference>
<dbReference type="RefSeq" id="WP_101269756.1">
    <property type="nucleotide sequence ID" value="NZ_NWTK01000015.1"/>
</dbReference>
<evidence type="ECO:0000313" key="5">
    <source>
        <dbReference type="EMBL" id="PKR50702.1"/>
    </source>
</evidence>
<comment type="catalytic activity">
    <reaction evidence="2">
        <text>thiamine phosphate + ATP = thiamine diphosphate + ADP</text>
        <dbReference type="Rhea" id="RHEA:15913"/>
        <dbReference type="ChEBI" id="CHEBI:30616"/>
        <dbReference type="ChEBI" id="CHEBI:37575"/>
        <dbReference type="ChEBI" id="CHEBI:58937"/>
        <dbReference type="ChEBI" id="CHEBI:456216"/>
        <dbReference type="EC" id="2.7.4.16"/>
    </reaction>
</comment>
<dbReference type="CDD" id="cd02194">
    <property type="entry name" value="ThiL"/>
    <property type="match status" value="1"/>
</dbReference>
<feature type="binding site" evidence="2">
    <location>
        <position position="47"/>
    </location>
    <ligand>
        <name>Mg(2+)</name>
        <dbReference type="ChEBI" id="CHEBI:18420"/>
        <label>1</label>
    </ligand>
</feature>
<keyword evidence="2 5" id="KW-0418">Kinase</keyword>
<feature type="binding site" evidence="2">
    <location>
        <position position="45"/>
    </location>
    <ligand>
        <name>Mg(2+)</name>
        <dbReference type="ChEBI" id="CHEBI:18420"/>
        <label>4</label>
    </ligand>
</feature>
<comment type="pathway">
    <text evidence="2">Cofactor biosynthesis; thiamine diphosphate biosynthesis; thiamine diphosphate from thiamine phosphate: step 1/1.</text>
</comment>
<feature type="binding site" evidence="2">
    <location>
        <position position="30"/>
    </location>
    <ligand>
        <name>Mg(2+)</name>
        <dbReference type="ChEBI" id="CHEBI:18420"/>
        <label>4</label>
    </ligand>
</feature>
<gene>
    <name evidence="2 5" type="primary">thiL</name>
    <name evidence="5" type="ORF">COO20_19875</name>
</gene>
<feature type="binding site" evidence="2">
    <location>
        <begin position="122"/>
        <end position="123"/>
    </location>
    <ligand>
        <name>ATP</name>
        <dbReference type="ChEBI" id="CHEBI:30616"/>
    </ligand>
</feature>
<feature type="binding site" evidence="2">
    <location>
        <position position="54"/>
    </location>
    <ligand>
        <name>substrate</name>
    </ligand>
</feature>
<keyword evidence="2" id="KW-0808">Transferase</keyword>
<comment type="caution">
    <text evidence="2">Lacks conserved residue(s) required for the propagation of feature annotation.</text>
</comment>
<feature type="binding site" evidence="2">
    <location>
        <position position="30"/>
    </location>
    <ligand>
        <name>Mg(2+)</name>
        <dbReference type="ChEBI" id="CHEBI:18420"/>
        <label>3</label>
    </ligand>
</feature>
<accession>A0A2N3KJH0</accession>
<dbReference type="OrthoDB" id="9802811at2"/>
<dbReference type="GO" id="GO:0009228">
    <property type="term" value="P:thiamine biosynthetic process"/>
    <property type="evidence" value="ECO:0007669"/>
    <property type="project" value="UniProtKB-KW"/>
</dbReference>
<dbReference type="Proteomes" id="UP000233597">
    <property type="component" value="Unassembled WGS sequence"/>
</dbReference>
<keyword evidence="2" id="KW-0067">ATP-binding</keyword>
<name>A0A2N3KJH0_9PROT</name>
<feature type="binding site" evidence="2">
    <location>
        <position position="75"/>
    </location>
    <ligand>
        <name>Mg(2+)</name>
        <dbReference type="ChEBI" id="CHEBI:18420"/>
        <label>3</label>
    </ligand>
</feature>
<feature type="binding site" evidence="2">
    <location>
        <position position="47"/>
    </location>
    <ligand>
        <name>Mg(2+)</name>
        <dbReference type="ChEBI" id="CHEBI:18420"/>
        <label>2</label>
    </ligand>
</feature>
<feature type="binding site" evidence="2">
    <location>
        <position position="219"/>
    </location>
    <ligand>
        <name>ATP</name>
        <dbReference type="ChEBI" id="CHEBI:30616"/>
    </ligand>
</feature>
<feature type="binding site" evidence="2">
    <location>
        <position position="75"/>
    </location>
    <ligand>
        <name>Mg(2+)</name>
        <dbReference type="ChEBI" id="CHEBI:18420"/>
        <label>4</label>
    </ligand>
</feature>
<dbReference type="SUPFAM" id="SSF56042">
    <property type="entry name" value="PurM C-terminal domain-like"/>
    <property type="match status" value="1"/>
</dbReference>
<keyword evidence="2" id="KW-0547">Nucleotide-binding</keyword>
<dbReference type="Pfam" id="PF00586">
    <property type="entry name" value="AIRS"/>
    <property type="match status" value="1"/>
</dbReference>
<dbReference type="InterPro" id="IPR036921">
    <property type="entry name" value="PurM-like_N_sf"/>
</dbReference>
<keyword evidence="2" id="KW-0460">Magnesium</keyword>
<dbReference type="Pfam" id="PF02769">
    <property type="entry name" value="AIRS_C"/>
    <property type="match status" value="1"/>
</dbReference>
<evidence type="ECO:0000259" key="4">
    <source>
        <dbReference type="Pfam" id="PF02769"/>
    </source>
</evidence>
<feature type="binding site" evidence="2">
    <location>
        <position position="149"/>
    </location>
    <ligand>
        <name>ATP</name>
        <dbReference type="ChEBI" id="CHEBI:30616"/>
    </ligand>
</feature>
<dbReference type="PANTHER" id="PTHR30270">
    <property type="entry name" value="THIAMINE-MONOPHOSPHATE KINASE"/>
    <property type="match status" value="1"/>
</dbReference>
<dbReference type="InterPro" id="IPR016188">
    <property type="entry name" value="PurM-like_N"/>
</dbReference>
<protein>
    <recommendedName>
        <fullName evidence="2">Thiamine-monophosphate kinase</fullName>
        <shortName evidence="2">TMP kinase</shortName>
        <shortName evidence="2">Thiamine-phosphate kinase</shortName>
        <ecNumber evidence="2">2.7.4.16</ecNumber>
    </recommendedName>
</protein>
<dbReference type="InterPro" id="IPR006283">
    <property type="entry name" value="ThiL-like"/>
</dbReference>
<comment type="similarity">
    <text evidence="2">Belongs to the thiamine-monophosphate kinase family.</text>
</comment>
<dbReference type="EMBL" id="NWTK01000015">
    <property type="protein sequence ID" value="PKR50702.1"/>
    <property type="molecule type" value="Genomic_DNA"/>
</dbReference>
<feature type="binding site" evidence="2">
    <location>
        <position position="75"/>
    </location>
    <ligand>
        <name>Mg(2+)</name>
        <dbReference type="ChEBI" id="CHEBI:18420"/>
        <label>2</label>
    </ligand>
</feature>
<dbReference type="Gene3D" id="3.90.650.10">
    <property type="entry name" value="PurM-like C-terminal domain"/>
    <property type="match status" value="1"/>
</dbReference>
<keyword evidence="2" id="KW-0479">Metal-binding</keyword>
<sequence>MQRSGEFELIARYFTPIARRSAASLGLTDDAAIFSQNPGQSCVVTCDALVADVHFRAIDAPETIARKVLRVNLSDIAAMGARPTGVVLACGYNRDLPEDWIVAFARAFGEDCAYWQVDLLGGDTVSTPGPSFFSLTAMGEVPAENALRRDQAKPGDVVAVTGTLGDAALGLAILQDRLIIADPAHQDFLTDRYWLPQPRLQIGIKASSLGSRIAAMDISDGLAGDIRKITTASNVGVILDQAAIPLSAAGRAATMQDTITWQQVLAGGDDYELLLCGDANDIARLGDDVTVIGTVTDQKDQVLIRGLDGKMAELAKGGFDHFSKS</sequence>
<dbReference type="NCBIfam" id="TIGR01379">
    <property type="entry name" value="thiL"/>
    <property type="match status" value="1"/>
</dbReference>